<keyword evidence="3" id="KW-0677">Repeat</keyword>
<dbReference type="AlphaFoldDB" id="A0A9P0GHW7"/>
<dbReference type="GO" id="GO:0031514">
    <property type="term" value="C:motile cilium"/>
    <property type="evidence" value="ECO:0007669"/>
    <property type="project" value="UniProtKB-SubCell"/>
</dbReference>
<dbReference type="EMBL" id="OU896716">
    <property type="protein sequence ID" value="CAH1117384.1"/>
    <property type="molecule type" value="Genomic_DNA"/>
</dbReference>
<dbReference type="OrthoDB" id="300500at2759"/>
<proteinExistence type="predicted"/>
<dbReference type="PANTHER" id="PTHR46437:SF1">
    <property type="entry name" value="MORN REPEAT-CONTAINING PROTEIN 5"/>
    <property type="match status" value="1"/>
</dbReference>
<organism evidence="8 9">
    <name type="scientific">Phaedon cochleariae</name>
    <name type="common">Mustard beetle</name>
    <dbReference type="NCBI Taxonomy" id="80249"/>
    <lineage>
        <taxon>Eukaryota</taxon>
        <taxon>Metazoa</taxon>
        <taxon>Ecdysozoa</taxon>
        <taxon>Arthropoda</taxon>
        <taxon>Hexapoda</taxon>
        <taxon>Insecta</taxon>
        <taxon>Pterygota</taxon>
        <taxon>Neoptera</taxon>
        <taxon>Endopterygota</taxon>
        <taxon>Coleoptera</taxon>
        <taxon>Polyphaga</taxon>
        <taxon>Cucujiformia</taxon>
        <taxon>Chrysomeloidea</taxon>
        <taxon>Chrysomelidae</taxon>
        <taxon>Chrysomelinae</taxon>
        <taxon>Chrysomelini</taxon>
        <taxon>Phaedon</taxon>
    </lineage>
</organism>
<protein>
    <recommendedName>
        <fullName evidence="2">MORN repeat-containing protein 5</fullName>
    </recommendedName>
</protein>
<keyword evidence="5" id="KW-0969">Cilium</keyword>
<gene>
    <name evidence="8" type="ORF">PHAECO_LOCUS1940</name>
</gene>
<evidence type="ECO:0000256" key="6">
    <source>
        <dbReference type="ARBA" id="ARBA00023273"/>
    </source>
</evidence>
<evidence type="ECO:0000256" key="1">
    <source>
        <dbReference type="ARBA" id="ARBA00004230"/>
    </source>
</evidence>
<dbReference type="InterPro" id="IPR003409">
    <property type="entry name" value="MORN"/>
</dbReference>
<reference evidence="8" key="1">
    <citation type="submission" date="2022-01" db="EMBL/GenBank/DDBJ databases">
        <authorList>
            <person name="King R."/>
        </authorList>
    </citation>
    <scope>NUCLEOTIDE SEQUENCE</scope>
</reference>
<evidence type="ECO:0000256" key="7">
    <source>
        <dbReference type="SAM" id="Coils"/>
    </source>
</evidence>
<name>A0A9P0GHW7_PHACE</name>
<sequence length="279" mass="32301">MDAYYIDRRLSACPSMSMQRRNLTSDWSREINASGHLQPRMSIMPYDAKFRGAHPGYKRISKNLQSYCTGSTYTGFHDALGFSGHGVYVYPHGVKYEGYFKNGEFDGDGVLTYPNGDKVTGTWAKGKLRKHRFQFSDGLEVDTQPWDYLKFPDRNLFTGNKEKRINVELPEISRTPKHCYFTGDGYFDPTSKIVYDFKKKIIRIASKEEEIEIKKTCRTMDDTAVGYLSHLFEYWITGRKSEVEELEEMVELANNEKDLQSLMGPTESVSFYSFIFRSQ</sequence>
<comment type="subcellular location">
    <subcellularLocation>
        <location evidence="1">Cell projection</location>
        <location evidence="1">Cilium</location>
        <location evidence="1">Flagellum</location>
    </subcellularLocation>
</comment>
<keyword evidence="6" id="KW-0966">Cell projection</keyword>
<evidence type="ECO:0000256" key="4">
    <source>
        <dbReference type="ARBA" id="ARBA00022846"/>
    </source>
</evidence>
<keyword evidence="7" id="KW-0175">Coiled coil</keyword>
<keyword evidence="4" id="KW-0282">Flagellum</keyword>
<dbReference type="Gene3D" id="2.20.110.10">
    <property type="entry name" value="Histone H3 K4-specific methyltransferase SET7/9 N-terminal domain"/>
    <property type="match status" value="1"/>
</dbReference>
<feature type="coiled-coil region" evidence="7">
    <location>
        <begin position="236"/>
        <end position="263"/>
    </location>
</feature>
<evidence type="ECO:0000256" key="3">
    <source>
        <dbReference type="ARBA" id="ARBA00022737"/>
    </source>
</evidence>
<dbReference type="SUPFAM" id="SSF82185">
    <property type="entry name" value="Histone H3 K4-specific methyltransferase SET7/9 N-terminal domain"/>
    <property type="match status" value="1"/>
</dbReference>
<dbReference type="Proteomes" id="UP001153737">
    <property type="component" value="Chromosome 10"/>
</dbReference>
<keyword evidence="9" id="KW-1185">Reference proteome</keyword>
<reference evidence="8" key="2">
    <citation type="submission" date="2022-10" db="EMBL/GenBank/DDBJ databases">
        <authorList>
            <consortium name="ENA_rothamsted_submissions"/>
            <consortium name="culmorum"/>
            <person name="King R."/>
        </authorList>
    </citation>
    <scope>NUCLEOTIDE SEQUENCE</scope>
</reference>
<accession>A0A9P0GHW7</accession>
<dbReference type="PANTHER" id="PTHR46437">
    <property type="entry name" value="MORN REPEAT-CONTAINING PROTEIN 5"/>
    <property type="match status" value="1"/>
</dbReference>
<dbReference type="InterPro" id="IPR042814">
    <property type="entry name" value="Morn5"/>
</dbReference>
<evidence type="ECO:0000256" key="2">
    <source>
        <dbReference type="ARBA" id="ARBA00016322"/>
    </source>
</evidence>
<evidence type="ECO:0000313" key="9">
    <source>
        <dbReference type="Proteomes" id="UP001153737"/>
    </source>
</evidence>
<evidence type="ECO:0000256" key="5">
    <source>
        <dbReference type="ARBA" id="ARBA00023069"/>
    </source>
</evidence>
<dbReference type="Pfam" id="PF02493">
    <property type="entry name" value="MORN"/>
    <property type="match status" value="2"/>
</dbReference>
<evidence type="ECO:0000313" key="8">
    <source>
        <dbReference type="EMBL" id="CAH1117384.1"/>
    </source>
</evidence>